<dbReference type="Gene3D" id="3.90.1200.10">
    <property type="match status" value="1"/>
</dbReference>
<dbReference type="CDD" id="cd05155">
    <property type="entry name" value="APH_ChoK_like_1"/>
    <property type="match status" value="1"/>
</dbReference>
<evidence type="ECO:0000313" key="3">
    <source>
        <dbReference type="Proteomes" id="UP000019753"/>
    </source>
</evidence>
<keyword evidence="3" id="KW-1185">Reference proteome</keyword>
<feature type="domain" description="Aminoglycoside phosphotransferase" evidence="1">
    <location>
        <begin position="38"/>
        <end position="263"/>
    </location>
</feature>
<gene>
    <name evidence="2" type="ORF">N866_11745</name>
</gene>
<name>A0A021VZ85_9CELL</name>
<dbReference type="InterPro" id="IPR002575">
    <property type="entry name" value="Aminoglycoside_PTrfase"/>
</dbReference>
<comment type="caution">
    <text evidence="2">The sequence shown here is derived from an EMBL/GenBank/DDBJ whole genome shotgun (WGS) entry which is preliminary data.</text>
</comment>
<keyword evidence="2" id="KW-0808">Transferase</keyword>
<dbReference type="PANTHER" id="PTHR21310">
    <property type="entry name" value="AMINOGLYCOSIDE PHOSPHOTRANSFERASE-RELATED-RELATED"/>
    <property type="match status" value="1"/>
</dbReference>
<protein>
    <submittedName>
        <fullName evidence="2">Aminoglycoside phosphotransferase</fullName>
    </submittedName>
</protein>
<sequence>MTMHPGQLHVTVTTVQRLVASQMPRWAPLPVAAVASTGTVNAVFRLGEELSVRVPLQAGEPRSVRVQLEAEAAAGRELHGRTPFPTPEPLAVGEPGEGCPVPWSVQTWLPGMDATQDDPGGSVAFAEDLAAFISAVRGLPTRGRTFLGTGRGGDLTAHDDYRATCFERGEGLLDVAPARRLWNELRETPRDAPDAMTHGDLMPGNVLVAEGRLAGILDVGGLGPADPALELVGAWHLLETGPRAVLRAALAIDDDEWARGRGWALQQAMGLVWYYAESNPVMSTIGRRTLGRLLAGD</sequence>
<dbReference type="EMBL" id="AXCW01000034">
    <property type="protein sequence ID" value="EYR64367.1"/>
    <property type="molecule type" value="Genomic_DNA"/>
</dbReference>
<dbReference type="Proteomes" id="UP000019753">
    <property type="component" value="Unassembled WGS sequence"/>
</dbReference>
<dbReference type="PANTHER" id="PTHR21310:SF42">
    <property type="entry name" value="BIFUNCTIONAL AAC_APH"/>
    <property type="match status" value="1"/>
</dbReference>
<accession>A0A021VZ85</accession>
<dbReference type="Gene3D" id="3.30.200.20">
    <property type="entry name" value="Phosphorylase Kinase, domain 1"/>
    <property type="match status" value="1"/>
</dbReference>
<dbReference type="InterPro" id="IPR011009">
    <property type="entry name" value="Kinase-like_dom_sf"/>
</dbReference>
<dbReference type="GO" id="GO:0016740">
    <property type="term" value="F:transferase activity"/>
    <property type="evidence" value="ECO:0007669"/>
    <property type="project" value="UniProtKB-KW"/>
</dbReference>
<dbReference type="InterPro" id="IPR051678">
    <property type="entry name" value="AGP_Transferase"/>
</dbReference>
<dbReference type="SUPFAM" id="SSF56112">
    <property type="entry name" value="Protein kinase-like (PK-like)"/>
    <property type="match status" value="1"/>
</dbReference>
<dbReference type="AlphaFoldDB" id="A0A021VZ85"/>
<evidence type="ECO:0000313" key="2">
    <source>
        <dbReference type="EMBL" id="EYR64367.1"/>
    </source>
</evidence>
<proteinExistence type="predicted"/>
<organism evidence="2 3">
    <name type="scientific">Actinotalea ferrariae CF5-4</name>
    <dbReference type="NCBI Taxonomy" id="948458"/>
    <lineage>
        <taxon>Bacteria</taxon>
        <taxon>Bacillati</taxon>
        <taxon>Actinomycetota</taxon>
        <taxon>Actinomycetes</taxon>
        <taxon>Micrococcales</taxon>
        <taxon>Cellulomonadaceae</taxon>
        <taxon>Actinotalea</taxon>
    </lineage>
</organism>
<evidence type="ECO:0000259" key="1">
    <source>
        <dbReference type="Pfam" id="PF01636"/>
    </source>
</evidence>
<reference evidence="2 3" key="1">
    <citation type="submission" date="2014-01" db="EMBL/GenBank/DDBJ databases">
        <title>Actinotalea ferrariae CF5-4.</title>
        <authorList>
            <person name="Chen F."/>
            <person name="Li Y."/>
            <person name="Wang G."/>
        </authorList>
    </citation>
    <scope>NUCLEOTIDE SEQUENCE [LARGE SCALE GENOMIC DNA]</scope>
    <source>
        <strain evidence="2 3">CF5-4</strain>
    </source>
</reference>
<dbReference type="Pfam" id="PF01636">
    <property type="entry name" value="APH"/>
    <property type="match status" value="1"/>
</dbReference>